<keyword evidence="1" id="KW-1133">Transmembrane helix</keyword>
<dbReference type="AlphaFoldDB" id="A0A066UVT1"/>
<evidence type="ECO:0000256" key="1">
    <source>
        <dbReference type="SAM" id="Phobius"/>
    </source>
</evidence>
<protein>
    <submittedName>
        <fullName evidence="2">Uncharacterized protein</fullName>
    </submittedName>
</protein>
<reference evidence="2 3" key="1">
    <citation type="submission" date="2014-02" db="EMBL/GenBank/DDBJ databases">
        <title>Vibrio fortis Dalian14 Genome Sequencing.</title>
        <authorList>
            <person name="Wang Y."/>
            <person name="Song L."/>
            <person name="Liu G."/>
            <person name="Ding J."/>
        </authorList>
    </citation>
    <scope>NUCLEOTIDE SEQUENCE [LARGE SCALE GENOMIC DNA]</scope>
    <source>
        <strain evidence="2 3">Dalian14</strain>
    </source>
</reference>
<feature type="transmembrane region" description="Helical" evidence="1">
    <location>
        <begin position="52"/>
        <end position="70"/>
    </location>
</feature>
<feature type="transmembrane region" description="Helical" evidence="1">
    <location>
        <begin position="112"/>
        <end position="134"/>
    </location>
</feature>
<dbReference type="RefSeq" id="WP_032551475.1">
    <property type="nucleotide sequence ID" value="NZ_JFFR01000021.1"/>
</dbReference>
<dbReference type="OrthoDB" id="5905881at2"/>
<keyword evidence="1" id="KW-0812">Transmembrane</keyword>
<sequence>MKIIDKPLFWLYVKTRDSVFSSFKGFSSLLLVIIIAAIVSGNKSPENTFMSYMLYLLMLSVPTSMGLILLKLKFRKVAGSIPRAELAYFLQNNKGIELENAVKGIFSLYLSLMIYLWFLMMVVAAFGPLILMLVL</sequence>
<organism evidence="2 3">
    <name type="scientific">Vibrio fortis</name>
    <dbReference type="NCBI Taxonomy" id="212667"/>
    <lineage>
        <taxon>Bacteria</taxon>
        <taxon>Pseudomonadati</taxon>
        <taxon>Pseudomonadota</taxon>
        <taxon>Gammaproteobacteria</taxon>
        <taxon>Vibrionales</taxon>
        <taxon>Vibrionaceae</taxon>
        <taxon>Vibrio</taxon>
    </lineage>
</organism>
<feature type="transmembrane region" description="Helical" evidence="1">
    <location>
        <begin position="21"/>
        <end position="40"/>
    </location>
</feature>
<comment type="caution">
    <text evidence="2">The sequence shown here is derived from an EMBL/GenBank/DDBJ whole genome shotgun (WGS) entry which is preliminary data.</text>
</comment>
<dbReference type="EMBL" id="JFFR01000021">
    <property type="protein sequence ID" value="KDN28308.1"/>
    <property type="molecule type" value="Genomic_DNA"/>
</dbReference>
<evidence type="ECO:0000313" key="2">
    <source>
        <dbReference type="EMBL" id="KDN28308.1"/>
    </source>
</evidence>
<evidence type="ECO:0000313" key="3">
    <source>
        <dbReference type="Proteomes" id="UP000027219"/>
    </source>
</evidence>
<accession>A0A066UVT1</accession>
<dbReference type="Proteomes" id="UP000027219">
    <property type="component" value="Unassembled WGS sequence"/>
</dbReference>
<gene>
    <name evidence="2" type="ORF">VFDL14_03150</name>
</gene>
<keyword evidence="3" id="KW-1185">Reference proteome</keyword>
<name>A0A066UVT1_9VIBR</name>
<proteinExistence type="predicted"/>
<keyword evidence="1" id="KW-0472">Membrane</keyword>